<dbReference type="InterPro" id="IPR009078">
    <property type="entry name" value="Ferritin-like_SF"/>
</dbReference>
<sequence>MTPEMKRYVHNFYLDEALDAEVYAILAKKTKSEHNRKILEAIAHDERKHKAQWASYLDNLPKLNAFRVWFFTLLAKIFGLTFVLNLMESGEAKAIEEYKAISEQFPIARKILEDESRHEEELAAMIEEDGLSYISSMVLGLNDALVELTGALAGFTLALNDNKMIGLAGFITGVAATLSMAASEYLSKKTDSGEKHPLKAAVYTGLAYLFTVALLLAPYIIFSAPLVSLAFCLLIAALIILGFTYFVSVVRKSSFLHGFREMLTISFSVALISFLIGWGARAWLQIDI</sequence>
<evidence type="ECO:0000313" key="7">
    <source>
        <dbReference type="Proteomes" id="UP000069241"/>
    </source>
</evidence>
<dbReference type="GO" id="GO:0030026">
    <property type="term" value="P:intracellular manganese ion homeostasis"/>
    <property type="evidence" value="ECO:0007669"/>
    <property type="project" value="InterPro"/>
</dbReference>
<comment type="subcellular location">
    <subcellularLocation>
        <location evidence="1">Endomembrane system</location>
        <topology evidence="1">Multi-pass membrane protein</topology>
    </subcellularLocation>
</comment>
<dbReference type="Pfam" id="PF01988">
    <property type="entry name" value="VIT1"/>
    <property type="match status" value="1"/>
</dbReference>
<evidence type="ECO:0000256" key="4">
    <source>
        <dbReference type="ARBA" id="ARBA00023136"/>
    </source>
</evidence>
<dbReference type="CDD" id="cd01044">
    <property type="entry name" value="Ferritin_CCC1_N"/>
    <property type="match status" value="1"/>
</dbReference>
<dbReference type="SUPFAM" id="SSF47240">
    <property type="entry name" value="Ferritin-like"/>
    <property type="match status" value="1"/>
</dbReference>
<dbReference type="EMBL" id="CP014229">
    <property type="protein sequence ID" value="AMD89085.1"/>
    <property type="molecule type" value="Genomic_DNA"/>
</dbReference>
<accession>A0A0X8JHV7</accession>
<keyword evidence="7" id="KW-1185">Reference proteome</keyword>
<evidence type="ECO:0000256" key="2">
    <source>
        <dbReference type="ARBA" id="ARBA00022692"/>
    </source>
</evidence>
<dbReference type="GO" id="GO:0005384">
    <property type="term" value="F:manganese ion transmembrane transporter activity"/>
    <property type="evidence" value="ECO:0007669"/>
    <property type="project" value="InterPro"/>
</dbReference>
<dbReference type="CDD" id="cd02431">
    <property type="entry name" value="Ferritin_CCC1_C"/>
    <property type="match status" value="1"/>
</dbReference>
<reference evidence="7" key="1">
    <citation type="submission" date="2016-02" db="EMBL/GenBank/DDBJ databases">
        <authorList>
            <person name="Holder M.E."/>
            <person name="Ajami N.J."/>
            <person name="Petrosino J.F."/>
        </authorList>
    </citation>
    <scope>NUCLEOTIDE SEQUENCE [LARGE SCALE GENOMIC DNA]</scope>
    <source>
        <strain evidence="7">CCUG 45958</strain>
    </source>
</reference>
<evidence type="ECO:0000256" key="1">
    <source>
        <dbReference type="ARBA" id="ARBA00004127"/>
    </source>
</evidence>
<dbReference type="InterPro" id="IPR008217">
    <property type="entry name" value="Ccc1_fam"/>
</dbReference>
<keyword evidence="2 5" id="KW-0812">Transmembrane</keyword>
<keyword evidence="3 5" id="KW-1133">Transmembrane helix</keyword>
<dbReference type="Proteomes" id="UP000069241">
    <property type="component" value="Chromosome"/>
</dbReference>
<dbReference type="RefSeq" id="WP_062251533.1">
    <property type="nucleotide sequence ID" value="NZ_CP014229.1"/>
</dbReference>
<dbReference type="AlphaFoldDB" id="A0A0X8JHV7"/>
<evidence type="ECO:0000256" key="5">
    <source>
        <dbReference type="SAM" id="Phobius"/>
    </source>
</evidence>
<evidence type="ECO:0000256" key="3">
    <source>
        <dbReference type="ARBA" id="ARBA00022989"/>
    </source>
</evidence>
<name>A0A0X8JHV7_9BACT</name>
<organism evidence="6 7">
    <name type="scientific">Desulfovibrio fairfieldensis</name>
    <dbReference type="NCBI Taxonomy" id="44742"/>
    <lineage>
        <taxon>Bacteria</taxon>
        <taxon>Pseudomonadati</taxon>
        <taxon>Thermodesulfobacteriota</taxon>
        <taxon>Desulfovibrionia</taxon>
        <taxon>Desulfovibrionales</taxon>
        <taxon>Desulfovibrionaceae</taxon>
        <taxon>Desulfovibrio</taxon>
    </lineage>
</organism>
<dbReference type="KEGG" id="dfi:AXF13_02585"/>
<dbReference type="InterPro" id="IPR039376">
    <property type="entry name" value="Ferritin_CCC1_N"/>
</dbReference>
<gene>
    <name evidence="6" type="ORF">AXF13_02585</name>
</gene>
<protein>
    <submittedName>
        <fullName evidence="6">Rubrerythrin family protein</fullName>
    </submittedName>
</protein>
<feature type="transmembrane region" description="Helical" evidence="5">
    <location>
        <begin position="198"/>
        <end position="221"/>
    </location>
</feature>
<dbReference type="GO" id="GO:0012505">
    <property type="term" value="C:endomembrane system"/>
    <property type="evidence" value="ECO:0007669"/>
    <property type="project" value="UniProtKB-SubCell"/>
</dbReference>
<evidence type="ECO:0000313" key="6">
    <source>
        <dbReference type="EMBL" id="AMD89085.1"/>
    </source>
</evidence>
<keyword evidence="4 5" id="KW-0472">Membrane</keyword>
<proteinExistence type="predicted"/>
<feature type="transmembrane region" description="Helical" evidence="5">
    <location>
        <begin position="164"/>
        <end position="186"/>
    </location>
</feature>
<feature type="transmembrane region" description="Helical" evidence="5">
    <location>
        <begin position="227"/>
        <end position="250"/>
    </location>
</feature>
<feature type="transmembrane region" description="Helical" evidence="5">
    <location>
        <begin position="262"/>
        <end position="284"/>
    </location>
</feature>
<feature type="transmembrane region" description="Helical" evidence="5">
    <location>
        <begin position="68"/>
        <end position="87"/>
    </location>
</feature>